<keyword evidence="4 7" id="KW-0808">Transferase</keyword>
<comment type="function">
    <text evidence="7">Catalyzes the formation of phosphoribosylamine from phosphoribosylpyrophosphate (PRPP) and glutamine.</text>
</comment>
<dbReference type="Gene3D" id="3.60.20.10">
    <property type="entry name" value="Glutamine Phosphoribosylpyrophosphate, subunit 1, domain 1"/>
    <property type="match status" value="1"/>
</dbReference>
<evidence type="ECO:0000313" key="13">
    <source>
        <dbReference type="EMBL" id="HHS01799.1"/>
    </source>
</evidence>
<keyword evidence="5 7" id="KW-0658">Purine biosynthesis</keyword>
<reference evidence="13" key="1">
    <citation type="journal article" date="2020" name="mSystems">
        <title>Genome- and Community-Level Interaction Insights into Carbon Utilization and Element Cycling Functions of Hydrothermarchaeota in Hydrothermal Sediment.</title>
        <authorList>
            <person name="Zhou Z."/>
            <person name="Liu Y."/>
            <person name="Xu W."/>
            <person name="Pan J."/>
            <person name="Luo Z.H."/>
            <person name="Li M."/>
        </authorList>
    </citation>
    <scope>NUCLEOTIDE SEQUENCE [LARGE SCALE GENOMIC DNA]</scope>
    <source>
        <strain evidence="13">SpSt-102</strain>
    </source>
</reference>
<evidence type="ECO:0000256" key="9">
    <source>
        <dbReference type="PIRSR" id="PIRSR000485-1"/>
    </source>
</evidence>
<comment type="cofactor">
    <cofactor evidence="7 10">
        <name>Mg(2+)</name>
        <dbReference type="ChEBI" id="CHEBI:18420"/>
    </cofactor>
    <text evidence="7 10">Binds 1 Mg(2+) ion per subunit.</text>
</comment>
<feature type="binding site" evidence="7 10">
    <location>
        <position position="362"/>
    </location>
    <ligand>
        <name>Mg(2+)</name>
        <dbReference type="ChEBI" id="CHEBI:18420"/>
    </ligand>
</feature>
<dbReference type="InterPro" id="IPR000836">
    <property type="entry name" value="PRTase_dom"/>
</dbReference>
<evidence type="ECO:0000256" key="4">
    <source>
        <dbReference type="ARBA" id="ARBA00022679"/>
    </source>
</evidence>
<dbReference type="GO" id="GO:0006189">
    <property type="term" value="P:'de novo' IMP biosynthetic process"/>
    <property type="evidence" value="ECO:0007669"/>
    <property type="project" value="UniProtKB-UniRule"/>
</dbReference>
<feature type="binding site" evidence="7 11">
    <location>
        <position position="252"/>
    </location>
    <ligand>
        <name>[4Fe-4S] cluster</name>
        <dbReference type="ChEBI" id="CHEBI:49883"/>
    </ligand>
</feature>
<dbReference type="Pfam" id="PF13537">
    <property type="entry name" value="GATase_7"/>
    <property type="match status" value="1"/>
</dbReference>
<dbReference type="InterPro" id="IPR029055">
    <property type="entry name" value="Ntn_hydrolases_N"/>
</dbReference>
<sequence length="474" mass="52755">MCFKELEEGFKDYCGIFGIYCPDGKLDVAKITYFGLYALQHRGQESSGIAVNDSGNIIYHKDNGLVNEVFNEVVLNHLKGYSAIGHVRYSTTGKSDRENAQPLVIKYRKGHMALAHNGNLVNAHIIREKLEQEGAIFQTTIDSEVIASLISRNRIKSENIEEAILKTMDEIKGAYSLLILTPNKLIAVRDPYGLRPLVMGKINNSICFASETCALDTVGAEYIRDVEPGEIISVTKSGIKSVKYNDSSKHLCVFEFIYFARADSYLEGISVYEIRKRLGKQLCKESYVDCDVVIGVPDSGTTAAIGFAEEAGIPFSEGFIKNRYIGRTFIKPEQTQREIAVKIKLNVLKSNVAGKRVVLIDDSIVRGTTSRKIIKMLRDAGASEVHLRISSPPVLFPCYYGIDTPDRKELIAANYSTEEIARILGADSLEYLSLNGLNEVFDEKIHQFCTACFSGEYVTEIPGNFNKYILEEGV</sequence>
<dbReference type="EMBL" id="DRUZ01000060">
    <property type="protein sequence ID" value="HHS01799.1"/>
    <property type="molecule type" value="Genomic_DNA"/>
</dbReference>
<dbReference type="EC" id="2.4.2.14" evidence="7"/>
<name>A0A7C5Z773_9FIRM</name>
<dbReference type="InterPro" id="IPR017932">
    <property type="entry name" value="GATase_2_dom"/>
</dbReference>
<evidence type="ECO:0000256" key="2">
    <source>
        <dbReference type="ARBA" id="ARBA00010138"/>
    </source>
</evidence>
<dbReference type="InterPro" id="IPR035584">
    <property type="entry name" value="PurF_N"/>
</dbReference>
<dbReference type="GO" id="GO:0004044">
    <property type="term" value="F:amidophosphoribosyltransferase activity"/>
    <property type="evidence" value="ECO:0007669"/>
    <property type="project" value="UniProtKB-UniRule"/>
</dbReference>
<feature type="binding site" evidence="7 11">
    <location>
        <position position="398"/>
    </location>
    <ligand>
        <name>[4Fe-4S] cluster</name>
        <dbReference type="ChEBI" id="CHEBI:49883"/>
    </ligand>
</feature>
<feature type="binding site" evidence="7 11">
    <location>
        <position position="452"/>
    </location>
    <ligand>
        <name>[4Fe-4S] cluster</name>
        <dbReference type="ChEBI" id="CHEBI:49883"/>
    </ligand>
</feature>
<protein>
    <recommendedName>
        <fullName evidence="7">Amidophosphoribosyltransferase</fullName>
        <shortName evidence="7">ATase</shortName>
        <ecNumber evidence="7">2.4.2.14</ecNumber>
    </recommendedName>
    <alternativeName>
        <fullName evidence="7">Glutamine phosphoribosylpyrophosphate amidotransferase</fullName>
        <shortName evidence="7">GPATase</shortName>
    </alternativeName>
</protein>
<comment type="cofactor">
    <cofactor evidence="7 11">
        <name>[4Fe-4S] cluster</name>
        <dbReference type="ChEBI" id="CHEBI:49883"/>
    </cofactor>
    <text evidence="7 11">Binds 1 [4Fe-4S] cluster per subunit.</text>
</comment>
<dbReference type="GO" id="GO:0000287">
    <property type="term" value="F:magnesium ion binding"/>
    <property type="evidence" value="ECO:0007669"/>
    <property type="project" value="UniProtKB-UniRule"/>
</dbReference>
<dbReference type="PROSITE" id="PS51278">
    <property type="entry name" value="GATASE_TYPE_2"/>
    <property type="match status" value="1"/>
</dbReference>
<dbReference type="PIRSF" id="PIRSF000485">
    <property type="entry name" value="Amd_phspho_trans"/>
    <property type="match status" value="1"/>
</dbReference>
<keyword evidence="7 11" id="KW-0411">Iron-sulfur</keyword>
<evidence type="ECO:0000256" key="6">
    <source>
        <dbReference type="ARBA" id="ARBA00022962"/>
    </source>
</evidence>
<dbReference type="UniPathway" id="UPA00074">
    <property type="reaction ID" value="UER00124"/>
</dbReference>
<evidence type="ECO:0000256" key="8">
    <source>
        <dbReference type="PIRNR" id="PIRNR000485"/>
    </source>
</evidence>
<comment type="catalytic activity">
    <reaction evidence="7 8">
        <text>5-phospho-beta-D-ribosylamine + L-glutamate + diphosphate = 5-phospho-alpha-D-ribose 1-diphosphate + L-glutamine + H2O</text>
        <dbReference type="Rhea" id="RHEA:14905"/>
        <dbReference type="ChEBI" id="CHEBI:15377"/>
        <dbReference type="ChEBI" id="CHEBI:29985"/>
        <dbReference type="ChEBI" id="CHEBI:33019"/>
        <dbReference type="ChEBI" id="CHEBI:58017"/>
        <dbReference type="ChEBI" id="CHEBI:58359"/>
        <dbReference type="ChEBI" id="CHEBI:58681"/>
        <dbReference type="EC" id="2.4.2.14"/>
    </reaction>
</comment>
<dbReference type="GO" id="GO:0051539">
    <property type="term" value="F:4 iron, 4 sulfur cluster binding"/>
    <property type="evidence" value="ECO:0007669"/>
    <property type="project" value="UniProtKB-KW"/>
</dbReference>
<evidence type="ECO:0000256" key="5">
    <source>
        <dbReference type="ARBA" id="ARBA00022755"/>
    </source>
</evidence>
<proteinExistence type="inferred from homology"/>
<dbReference type="HAMAP" id="MF_01931">
    <property type="entry name" value="PurF"/>
    <property type="match status" value="1"/>
</dbReference>
<accession>A0A7C5Z773</accession>
<evidence type="ECO:0000256" key="3">
    <source>
        <dbReference type="ARBA" id="ARBA00022676"/>
    </source>
</evidence>
<evidence type="ECO:0000259" key="12">
    <source>
        <dbReference type="PROSITE" id="PS51278"/>
    </source>
</evidence>
<feature type="active site" description="Nucleophile" evidence="7 9">
    <location>
        <position position="14"/>
    </location>
</feature>
<dbReference type="NCBIfam" id="TIGR01134">
    <property type="entry name" value="purF"/>
    <property type="match status" value="1"/>
</dbReference>
<evidence type="ECO:0000256" key="11">
    <source>
        <dbReference type="PIRSR" id="PIRSR000485-3"/>
    </source>
</evidence>
<dbReference type="CDD" id="cd00715">
    <property type="entry name" value="GPATase_N"/>
    <property type="match status" value="1"/>
</dbReference>
<keyword evidence="6 7" id="KW-0315">Glutamine amidotransferase</keyword>
<organism evidence="13">
    <name type="scientific">Caldicellulosiruptor owensensis</name>
    <dbReference type="NCBI Taxonomy" id="55205"/>
    <lineage>
        <taxon>Bacteria</taxon>
        <taxon>Bacillati</taxon>
        <taxon>Bacillota</taxon>
        <taxon>Bacillota incertae sedis</taxon>
        <taxon>Caldicellulosiruptorales</taxon>
        <taxon>Caldicellulosiruptoraceae</taxon>
        <taxon>Caldicellulosiruptor</taxon>
    </lineage>
</organism>
<dbReference type="AlphaFoldDB" id="A0A7C5Z773"/>
<dbReference type="Pfam" id="PF00156">
    <property type="entry name" value="Pribosyltran"/>
    <property type="match status" value="1"/>
</dbReference>
<feature type="binding site" evidence="7 10">
    <location>
        <position position="299"/>
    </location>
    <ligand>
        <name>Mg(2+)</name>
        <dbReference type="ChEBI" id="CHEBI:18420"/>
    </ligand>
</feature>
<keyword evidence="3 7" id="KW-0328">Glycosyltransferase</keyword>
<dbReference type="SUPFAM" id="SSF53271">
    <property type="entry name" value="PRTase-like"/>
    <property type="match status" value="1"/>
</dbReference>
<evidence type="ECO:0000256" key="7">
    <source>
        <dbReference type="HAMAP-Rule" id="MF_01931"/>
    </source>
</evidence>
<keyword evidence="7 11" id="KW-0408">Iron</keyword>
<evidence type="ECO:0000256" key="10">
    <source>
        <dbReference type="PIRSR" id="PIRSR000485-2"/>
    </source>
</evidence>
<feature type="binding site" evidence="7 11">
    <location>
        <position position="449"/>
    </location>
    <ligand>
        <name>[4Fe-4S] cluster</name>
        <dbReference type="ChEBI" id="CHEBI:49883"/>
    </ligand>
</feature>
<keyword evidence="7 10" id="KW-0479">Metal-binding</keyword>
<dbReference type="Gene3D" id="3.40.50.2020">
    <property type="match status" value="1"/>
</dbReference>
<gene>
    <name evidence="7" type="primary">purF</name>
    <name evidence="13" type="ORF">ENL71_04620</name>
</gene>
<keyword evidence="7 10" id="KW-0460">Magnesium</keyword>
<keyword evidence="7" id="KW-0004">4Fe-4S</keyword>
<evidence type="ECO:0000256" key="1">
    <source>
        <dbReference type="ARBA" id="ARBA00005209"/>
    </source>
</evidence>
<dbReference type="InterPro" id="IPR005854">
    <property type="entry name" value="PurF"/>
</dbReference>
<feature type="binding site" evidence="7 10">
    <location>
        <position position="361"/>
    </location>
    <ligand>
        <name>Mg(2+)</name>
        <dbReference type="ChEBI" id="CHEBI:18420"/>
    </ligand>
</feature>
<dbReference type="GO" id="GO:0009113">
    <property type="term" value="P:purine nucleobase biosynthetic process"/>
    <property type="evidence" value="ECO:0007669"/>
    <property type="project" value="UniProtKB-UniRule"/>
</dbReference>
<dbReference type="PANTHER" id="PTHR11907">
    <property type="entry name" value="AMIDOPHOSPHORIBOSYLTRANSFERASE"/>
    <property type="match status" value="1"/>
</dbReference>
<dbReference type="CDD" id="cd06223">
    <property type="entry name" value="PRTases_typeI"/>
    <property type="match status" value="1"/>
</dbReference>
<comment type="similarity">
    <text evidence="2 7 8">In the C-terminal section; belongs to the purine/pyrimidine phosphoribosyltransferase family.</text>
</comment>
<comment type="pathway">
    <text evidence="1 7 8">Purine metabolism; IMP biosynthesis via de novo pathway; N(1)-(5-phospho-D-ribosyl)glycinamide from 5-phospho-alpha-D-ribose 1-diphosphate: step 1/2.</text>
</comment>
<dbReference type="InterPro" id="IPR029057">
    <property type="entry name" value="PRTase-like"/>
</dbReference>
<comment type="caution">
    <text evidence="13">The sequence shown here is derived from an EMBL/GenBank/DDBJ whole genome shotgun (WGS) entry which is preliminary data.</text>
</comment>
<feature type="domain" description="Glutamine amidotransferase type-2" evidence="12">
    <location>
        <begin position="14"/>
        <end position="237"/>
    </location>
</feature>
<dbReference type="SUPFAM" id="SSF56235">
    <property type="entry name" value="N-terminal nucleophile aminohydrolases (Ntn hydrolases)"/>
    <property type="match status" value="1"/>
</dbReference>